<dbReference type="InterPro" id="IPR003890">
    <property type="entry name" value="MIF4G-like_typ-3"/>
</dbReference>
<evidence type="ECO:0000256" key="2">
    <source>
        <dbReference type="ARBA" id="ARBA00022490"/>
    </source>
</evidence>
<dbReference type="Pfam" id="PF02854">
    <property type="entry name" value="MIF4G"/>
    <property type="match status" value="1"/>
</dbReference>
<dbReference type="AlphaFoldDB" id="A0A914BP63"/>
<organism evidence="6 7">
    <name type="scientific">Patiria miniata</name>
    <name type="common">Bat star</name>
    <name type="synonym">Asterina miniata</name>
    <dbReference type="NCBI Taxonomy" id="46514"/>
    <lineage>
        <taxon>Eukaryota</taxon>
        <taxon>Metazoa</taxon>
        <taxon>Echinodermata</taxon>
        <taxon>Eleutherozoa</taxon>
        <taxon>Asterozoa</taxon>
        <taxon>Asteroidea</taxon>
        <taxon>Valvatacea</taxon>
        <taxon>Valvatida</taxon>
        <taxon>Asterinidae</taxon>
        <taxon>Patiria</taxon>
    </lineage>
</organism>
<keyword evidence="7" id="KW-1185">Reference proteome</keyword>
<accession>A0A914BP63</accession>
<keyword evidence="2" id="KW-0963">Cytoplasm</keyword>
<dbReference type="EnsemblMetazoa" id="XM_038221822.1">
    <property type="protein sequence ID" value="XP_038077750.1"/>
    <property type="gene ID" value="LOC119745463"/>
</dbReference>
<evidence type="ECO:0000256" key="3">
    <source>
        <dbReference type="ARBA" id="ARBA00022845"/>
    </source>
</evidence>
<dbReference type="Gene3D" id="1.25.40.180">
    <property type="match status" value="1"/>
</dbReference>
<reference evidence="6" key="1">
    <citation type="submission" date="2022-11" db="UniProtKB">
        <authorList>
            <consortium name="EnsemblMetazoa"/>
        </authorList>
    </citation>
    <scope>IDENTIFICATION</scope>
</reference>
<dbReference type="OrthoDB" id="565552at2759"/>
<evidence type="ECO:0000256" key="4">
    <source>
        <dbReference type="SAM" id="MobiDB-lite"/>
    </source>
</evidence>
<sequence length="310" mass="34695">MASARSLHAGLLSNETPNLRPTNYMGKGRGRGSRSKNTSNPSAPPGLVKKTDKEENAKNSPDEVEGNDAAPKAQENKLGLLDLLQTMCHQHPNQRIIELSPEDESAIVEKALESISTGEELRNLVLDIYNWTLQDPATTSCVASLCATLAKFEKDEVNFRSTLLKPLQEDFQSRDQWRKEKQTRWLSFVCFLCDLYALMKTAADGYLHILVEPVYSCLDQLLTDNEASDIQIEYATLKLKQLGKILQSNQPSQMELLMDNLRTRLLGPGTTAIGRLLLLESIELYASGWQFDDEAAKAYDELKQMTSEKA</sequence>
<evidence type="ECO:0000313" key="7">
    <source>
        <dbReference type="Proteomes" id="UP000887568"/>
    </source>
</evidence>
<feature type="compositionally biased region" description="Basic and acidic residues" evidence="4">
    <location>
        <begin position="49"/>
        <end position="61"/>
    </location>
</feature>
<proteinExistence type="predicted"/>
<dbReference type="GO" id="GO:0003723">
    <property type="term" value="F:RNA binding"/>
    <property type="evidence" value="ECO:0007669"/>
    <property type="project" value="InterPro"/>
</dbReference>
<protein>
    <recommendedName>
        <fullName evidence="5">MIF4G domain-containing protein</fullName>
    </recommendedName>
</protein>
<feature type="domain" description="MIF4G" evidence="5">
    <location>
        <begin position="97"/>
        <end position="265"/>
    </location>
</feature>
<dbReference type="InterPro" id="IPR051367">
    <property type="entry name" value="mRNA_TranslReg/HistoneTransl"/>
</dbReference>
<comment type="subcellular location">
    <subcellularLocation>
        <location evidence="1">Cytoplasm</location>
    </subcellularLocation>
</comment>
<dbReference type="GO" id="GO:0005829">
    <property type="term" value="C:cytosol"/>
    <property type="evidence" value="ECO:0007669"/>
    <property type="project" value="TreeGrafter"/>
</dbReference>
<feature type="region of interest" description="Disordered" evidence="4">
    <location>
        <begin position="1"/>
        <end position="70"/>
    </location>
</feature>
<name>A0A914BP63_PATMI</name>
<evidence type="ECO:0000256" key="1">
    <source>
        <dbReference type="ARBA" id="ARBA00004496"/>
    </source>
</evidence>
<dbReference type="Proteomes" id="UP000887568">
    <property type="component" value="Unplaced"/>
</dbReference>
<dbReference type="PANTHER" id="PTHR23254">
    <property type="entry name" value="EIF4G DOMAIN PROTEIN"/>
    <property type="match status" value="1"/>
</dbReference>
<dbReference type="InterPro" id="IPR016024">
    <property type="entry name" value="ARM-type_fold"/>
</dbReference>
<keyword evidence="3" id="KW-0810">Translation regulation</keyword>
<evidence type="ECO:0000313" key="6">
    <source>
        <dbReference type="EnsemblMetazoa" id="XP_038077750.1"/>
    </source>
</evidence>
<dbReference type="GO" id="GO:0008494">
    <property type="term" value="F:translation activator activity"/>
    <property type="evidence" value="ECO:0007669"/>
    <property type="project" value="TreeGrafter"/>
</dbReference>
<dbReference type="GO" id="GO:0006446">
    <property type="term" value="P:regulation of translational initiation"/>
    <property type="evidence" value="ECO:0007669"/>
    <property type="project" value="TreeGrafter"/>
</dbReference>
<dbReference type="PANTHER" id="PTHR23254:SF16">
    <property type="entry name" value="CBP80_20-DEPENDENT TRANSLATION INITIATION FACTOR"/>
    <property type="match status" value="1"/>
</dbReference>
<evidence type="ECO:0000259" key="5">
    <source>
        <dbReference type="Pfam" id="PF02854"/>
    </source>
</evidence>
<dbReference type="RefSeq" id="XP_038077750.1">
    <property type="nucleotide sequence ID" value="XM_038221822.1"/>
</dbReference>
<dbReference type="GeneID" id="119745463"/>
<dbReference type="OMA" id="EMATHEV"/>
<dbReference type="SUPFAM" id="SSF48371">
    <property type="entry name" value="ARM repeat"/>
    <property type="match status" value="1"/>
</dbReference>